<dbReference type="InterPro" id="IPR036237">
    <property type="entry name" value="Xyl_isomerase-like_sf"/>
</dbReference>
<proteinExistence type="predicted"/>
<dbReference type="Pfam" id="PF01261">
    <property type="entry name" value="AP_endonuc_2"/>
    <property type="match status" value="1"/>
</dbReference>
<keyword evidence="2" id="KW-0413">Isomerase</keyword>
<feature type="domain" description="Xylose isomerase-like TIM barrel" evidence="1">
    <location>
        <begin position="26"/>
        <end position="251"/>
    </location>
</feature>
<evidence type="ECO:0000313" key="2">
    <source>
        <dbReference type="EMBL" id="GAA0231595.1"/>
    </source>
</evidence>
<evidence type="ECO:0000259" key="1">
    <source>
        <dbReference type="Pfam" id="PF01261"/>
    </source>
</evidence>
<evidence type="ECO:0000313" key="3">
    <source>
        <dbReference type="Proteomes" id="UP001500416"/>
    </source>
</evidence>
<comment type="caution">
    <text evidence="2">The sequence shown here is derived from an EMBL/GenBank/DDBJ whole genome shotgun (WGS) entry which is preliminary data.</text>
</comment>
<accession>A0ABP3DJT2</accession>
<protein>
    <submittedName>
        <fullName evidence="2">Sugar phosphate isomerase/epimerase</fullName>
    </submittedName>
</protein>
<dbReference type="InterPro" id="IPR050312">
    <property type="entry name" value="IolE/XylAMocC-like"/>
</dbReference>
<dbReference type="EMBL" id="BAAABU010000006">
    <property type="protein sequence ID" value="GAA0231595.1"/>
    <property type="molecule type" value="Genomic_DNA"/>
</dbReference>
<keyword evidence="3" id="KW-1185">Reference proteome</keyword>
<dbReference type="PANTHER" id="PTHR12110">
    <property type="entry name" value="HYDROXYPYRUVATE ISOMERASE"/>
    <property type="match status" value="1"/>
</dbReference>
<dbReference type="SUPFAM" id="SSF51658">
    <property type="entry name" value="Xylose isomerase-like"/>
    <property type="match status" value="1"/>
</dbReference>
<name>A0ABP3DJT2_9PSEU</name>
<reference evidence="3" key="1">
    <citation type="journal article" date="2019" name="Int. J. Syst. Evol. Microbiol.">
        <title>The Global Catalogue of Microorganisms (GCM) 10K type strain sequencing project: providing services to taxonomists for standard genome sequencing and annotation.</title>
        <authorList>
            <consortium name="The Broad Institute Genomics Platform"/>
            <consortium name="The Broad Institute Genome Sequencing Center for Infectious Disease"/>
            <person name="Wu L."/>
            <person name="Ma J."/>
        </authorList>
    </citation>
    <scope>NUCLEOTIDE SEQUENCE [LARGE SCALE GENOMIC DNA]</scope>
    <source>
        <strain evidence="3">JCM 3380</strain>
    </source>
</reference>
<dbReference type="GO" id="GO:0016853">
    <property type="term" value="F:isomerase activity"/>
    <property type="evidence" value="ECO:0007669"/>
    <property type="project" value="UniProtKB-KW"/>
</dbReference>
<organism evidence="2 3">
    <name type="scientific">Saccharothrix mutabilis subsp. mutabilis</name>
    <dbReference type="NCBI Taxonomy" id="66855"/>
    <lineage>
        <taxon>Bacteria</taxon>
        <taxon>Bacillati</taxon>
        <taxon>Actinomycetota</taxon>
        <taxon>Actinomycetes</taxon>
        <taxon>Pseudonocardiales</taxon>
        <taxon>Pseudonocardiaceae</taxon>
        <taxon>Saccharothrix</taxon>
    </lineage>
</organism>
<dbReference type="InterPro" id="IPR013022">
    <property type="entry name" value="Xyl_isomerase-like_TIM-brl"/>
</dbReference>
<dbReference type="Proteomes" id="UP001500416">
    <property type="component" value="Unassembled WGS sequence"/>
</dbReference>
<sequence>MRRVEPRRMALSTLGTPDRSLADAARLAADAGCHGLEIRVHGEVHPDMDHRAARAALADAGVEAACLAGYAKVCAPGPDEPVVAELRALIDLASRLGAPNLRVFPGGDAPAGPRIAAVLPDLRAAGVRLLVETHDTHPTGTGAVGLVRPFEDPDRVAVLWDALHPWRHGETPADTRAALGPYLAYFQVKDAVSATDTTPVPPGEGAVPLRECAEALADWAGWVSLEWEKPWYPGLGPVDAPLRAAVEWFQQYAHRSSA</sequence>
<dbReference type="PANTHER" id="PTHR12110:SF21">
    <property type="entry name" value="XYLOSE ISOMERASE-LIKE TIM BARREL DOMAIN-CONTAINING PROTEIN"/>
    <property type="match status" value="1"/>
</dbReference>
<dbReference type="Gene3D" id="3.20.20.150">
    <property type="entry name" value="Divalent-metal-dependent TIM barrel enzymes"/>
    <property type="match status" value="1"/>
</dbReference>
<gene>
    <name evidence="2" type="ORF">GCM10010492_32770</name>
</gene>